<organism evidence="1 2">
    <name type="scientific">Sphaerulina musiva (strain SO2202)</name>
    <name type="common">Poplar stem canker fungus</name>
    <name type="synonym">Septoria musiva</name>
    <dbReference type="NCBI Taxonomy" id="692275"/>
    <lineage>
        <taxon>Eukaryota</taxon>
        <taxon>Fungi</taxon>
        <taxon>Dikarya</taxon>
        <taxon>Ascomycota</taxon>
        <taxon>Pezizomycotina</taxon>
        <taxon>Dothideomycetes</taxon>
        <taxon>Dothideomycetidae</taxon>
        <taxon>Mycosphaerellales</taxon>
        <taxon>Mycosphaerellaceae</taxon>
        <taxon>Sphaerulina</taxon>
    </lineage>
</organism>
<accession>M3D6Z5</accession>
<proteinExistence type="predicted"/>
<dbReference type="OrthoDB" id="10686366at2759"/>
<dbReference type="EMBL" id="KB456263">
    <property type="protein sequence ID" value="EMF13910.1"/>
    <property type="molecule type" value="Genomic_DNA"/>
</dbReference>
<dbReference type="RefSeq" id="XP_016762031.1">
    <property type="nucleotide sequence ID" value="XM_016900704.1"/>
</dbReference>
<dbReference type="HOGENOM" id="CLU_590742_0_0_1"/>
<sequence length="463" mass="51460">MSPEALFATVWFSPSTMKSKLRTKMGNCFSSSTKTKTESIFHIAPATMPKLAIPRDHPSHPDEETSPTPRRLAVEWDDGIERESSMKIKKRIARTRMRQVPEPLQSPLFDTPLRDSRSFSAYVWEQLERLDEACGGAGTISRITTADGSLGQRRRKGIRFEGVDSEGKSILTSSAEKPCIYGACFALSGDRGGKTGRAGIPERVDCEQISVNTIECTCSILRGPSKQPTSNHFIHYWPQAMVQAYAGVHPEVDIAVARNGNCHMICTNSLPYTPLYPHTWRYLRFYERENHPPATKATYSSLSTVPSLQAPTPLKFHSNPPTSRGSTTRLSRHVHSQSIPLYLPPALSCHQTAETQLTTTYCSSLQQMFCSIGHSGPHPGCHSQLLTYIQPCVPKSGKAPKKYHSTMCFPKVLTEVWGLPPQGCKLYCGVCKRSLNITGNEGDDVGKGWRAEKGRRGWMFKRG</sequence>
<name>M3D6Z5_SPHMS</name>
<dbReference type="AlphaFoldDB" id="M3D6Z5"/>
<reference evidence="1 2" key="1">
    <citation type="journal article" date="2012" name="PLoS Pathog.">
        <title>Diverse lifestyles and strategies of plant pathogenesis encoded in the genomes of eighteen Dothideomycetes fungi.</title>
        <authorList>
            <person name="Ohm R.A."/>
            <person name="Feau N."/>
            <person name="Henrissat B."/>
            <person name="Schoch C.L."/>
            <person name="Horwitz B.A."/>
            <person name="Barry K.W."/>
            <person name="Condon B.J."/>
            <person name="Copeland A.C."/>
            <person name="Dhillon B."/>
            <person name="Glaser F."/>
            <person name="Hesse C.N."/>
            <person name="Kosti I."/>
            <person name="LaButti K."/>
            <person name="Lindquist E.A."/>
            <person name="Lucas S."/>
            <person name="Salamov A.A."/>
            <person name="Bradshaw R.E."/>
            <person name="Ciuffetti L."/>
            <person name="Hamelin R.C."/>
            <person name="Kema G.H.J."/>
            <person name="Lawrence C."/>
            <person name="Scott J.A."/>
            <person name="Spatafora J.W."/>
            <person name="Turgeon B.G."/>
            <person name="de Wit P.J.G.M."/>
            <person name="Zhong S."/>
            <person name="Goodwin S.B."/>
            <person name="Grigoriev I.V."/>
        </authorList>
    </citation>
    <scope>NUCLEOTIDE SEQUENCE [LARGE SCALE GENOMIC DNA]</scope>
    <source>
        <strain evidence="1 2">SO2202</strain>
    </source>
</reference>
<dbReference type="Proteomes" id="UP000016931">
    <property type="component" value="Unassembled WGS sequence"/>
</dbReference>
<evidence type="ECO:0000313" key="1">
    <source>
        <dbReference type="EMBL" id="EMF13910.1"/>
    </source>
</evidence>
<gene>
    <name evidence="1" type="ORF">SEPMUDRAFT_107857</name>
</gene>
<protein>
    <submittedName>
        <fullName evidence="1">Uncharacterized protein</fullName>
    </submittedName>
</protein>
<keyword evidence="2" id="KW-1185">Reference proteome</keyword>
<evidence type="ECO:0000313" key="2">
    <source>
        <dbReference type="Proteomes" id="UP000016931"/>
    </source>
</evidence>
<dbReference type="GeneID" id="27897841"/>